<accession>A0A6C0E333</accession>
<feature type="domain" description="Glycosyltransferase 2-like" evidence="1">
    <location>
        <begin position="43"/>
        <end position="154"/>
    </location>
</feature>
<dbReference type="CDD" id="cd00761">
    <property type="entry name" value="Glyco_tranf_GTA_type"/>
    <property type="match status" value="1"/>
</dbReference>
<dbReference type="InterPro" id="IPR029044">
    <property type="entry name" value="Nucleotide-diphossugar_trans"/>
</dbReference>
<evidence type="ECO:0000313" key="2">
    <source>
        <dbReference type="EMBL" id="QHT22689.1"/>
    </source>
</evidence>
<dbReference type="Gene3D" id="3.90.550.10">
    <property type="entry name" value="Spore Coat Polysaccharide Biosynthesis Protein SpsA, Chain A"/>
    <property type="match status" value="1"/>
</dbReference>
<protein>
    <recommendedName>
        <fullName evidence="1">Glycosyltransferase 2-like domain-containing protein</fullName>
    </recommendedName>
</protein>
<reference evidence="2" key="1">
    <citation type="journal article" date="2020" name="Nature">
        <title>Giant virus diversity and host interactions through global metagenomics.</title>
        <authorList>
            <person name="Schulz F."/>
            <person name="Roux S."/>
            <person name="Paez-Espino D."/>
            <person name="Jungbluth S."/>
            <person name="Walsh D.A."/>
            <person name="Denef V.J."/>
            <person name="McMahon K.D."/>
            <person name="Konstantinidis K.T."/>
            <person name="Eloe-Fadrosh E.A."/>
            <person name="Kyrpides N.C."/>
            <person name="Woyke T."/>
        </authorList>
    </citation>
    <scope>NUCLEOTIDE SEQUENCE</scope>
    <source>
        <strain evidence="2">GVMAG-M-3300023179-114</strain>
    </source>
</reference>
<dbReference type="AlphaFoldDB" id="A0A6C0E333"/>
<dbReference type="InterPro" id="IPR001173">
    <property type="entry name" value="Glyco_trans_2-like"/>
</dbReference>
<evidence type="ECO:0000259" key="1">
    <source>
        <dbReference type="Pfam" id="PF00535"/>
    </source>
</evidence>
<organism evidence="2">
    <name type="scientific">viral metagenome</name>
    <dbReference type="NCBI Taxonomy" id="1070528"/>
    <lineage>
        <taxon>unclassified sequences</taxon>
        <taxon>metagenomes</taxon>
        <taxon>organismal metagenomes</taxon>
    </lineage>
</organism>
<dbReference type="Pfam" id="PF00535">
    <property type="entry name" value="Glycos_transf_2"/>
    <property type="match status" value="1"/>
</dbReference>
<sequence length="312" mass="36636">MNTLRCSKEHIFNIKKKVQEPSDGSMYSHYSINHFTIDEKSVSIVMTSSNRTKQLYFTLKTIANSKFKNIQVIIVDDSDTDPVTIADLDNLHLPFCIDFIKIKRERKNWHNPLVSYNIGFKFIRGGKVVIQNAEVCHVGDVLQFIHENVTNDKYYTFDVKASLNYDTNAQLYKKNTNDISIYKEKELFFMWYQADHNIRNLHFLTALTKYTFDKVKEFSYDYTMGSWYDDNDFVLKIKSNGVTIVNIFYYKHNIGGIHLYHGMASDTWDVNVEENSGLFEKKRSLYESVGIYLDLTKTIEDFETKYNMLLMS</sequence>
<dbReference type="EMBL" id="MN739720">
    <property type="protein sequence ID" value="QHT22689.1"/>
    <property type="molecule type" value="Genomic_DNA"/>
</dbReference>
<name>A0A6C0E333_9ZZZZ</name>
<dbReference type="SUPFAM" id="SSF53448">
    <property type="entry name" value="Nucleotide-diphospho-sugar transferases"/>
    <property type="match status" value="1"/>
</dbReference>
<proteinExistence type="predicted"/>